<dbReference type="Proteomes" id="UP000282170">
    <property type="component" value="Chromosome"/>
</dbReference>
<reference evidence="2 3" key="1">
    <citation type="submission" date="2017-09" db="EMBL/GenBank/DDBJ databases">
        <authorList>
            <person name="Zhang H."/>
            <person name="Hu S."/>
            <person name="Xu J."/>
            <person name="He Z."/>
        </authorList>
    </citation>
    <scope>NUCLEOTIDE SEQUENCE [LARGE SCALE GENOMIC DNA]</scope>
    <source>
        <strain evidence="2 3">TXX3120</strain>
    </source>
</reference>
<dbReference type="AlphaFoldDB" id="A0A494ULP7"/>
<dbReference type="EMBL" id="CP023407">
    <property type="protein sequence ID" value="AYL36192.1"/>
    <property type="molecule type" value="Genomic_DNA"/>
</dbReference>
<gene>
    <name evidence="2" type="ORF">CNQ36_12535</name>
</gene>
<dbReference type="GeneID" id="93883644"/>
<protein>
    <recommendedName>
        <fullName evidence="4">DUF1963 domain-containing protein</fullName>
    </recommendedName>
</protein>
<feature type="region of interest" description="Disordered" evidence="1">
    <location>
        <begin position="1"/>
        <end position="20"/>
    </location>
</feature>
<proteinExistence type="predicted"/>
<sequence length="316" mass="35380">MSNWDSTAGPSGDPVGQTSRSSAFRAFARRHGVSDDAITRLLWSMEPAVHFDWKAPESVRPGDRVIGHIGGAPALPLDVEWEMGDIFVASFDLAAVPRTLFDDGLPREGHLLLFTWSDAGGGKALHIPPGIETTVRPVPVPSELDLQFGSSHRVLDRWAMVASRDDAWDAHAWLIGEDHGGIWGEAEGEEAEWHARLEAAVEEYAAKVGVRPAMDNSTDKLRGVQRNVHRSWDKSTDAFQRLREEAVLELRDAPERFDEVYDRAWRELPGQPLLHLATFNMEALQYDWMDGDISWLISRDALRAGRLDEAEHHWLG</sequence>
<evidence type="ECO:0000256" key="1">
    <source>
        <dbReference type="SAM" id="MobiDB-lite"/>
    </source>
</evidence>
<dbReference type="Gene3D" id="2.30.320.10">
    <property type="entry name" value="YwqG-like"/>
    <property type="match status" value="1"/>
</dbReference>
<evidence type="ECO:0008006" key="4">
    <source>
        <dbReference type="Google" id="ProtNLM"/>
    </source>
</evidence>
<dbReference type="KEGG" id="sfug:CNQ36_12535"/>
<evidence type="ECO:0000313" key="2">
    <source>
        <dbReference type="EMBL" id="AYL36192.1"/>
    </source>
</evidence>
<dbReference type="RefSeq" id="WP_121546064.1">
    <property type="nucleotide sequence ID" value="NZ_CP023407.1"/>
</dbReference>
<organism evidence="2 3">
    <name type="scientific">Streptomyces fungicidicus</name>
    <dbReference type="NCBI Taxonomy" id="68203"/>
    <lineage>
        <taxon>Bacteria</taxon>
        <taxon>Bacillati</taxon>
        <taxon>Actinomycetota</taxon>
        <taxon>Actinomycetes</taxon>
        <taxon>Kitasatosporales</taxon>
        <taxon>Streptomycetaceae</taxon>
        <taxon>Streptomyces</taxon>
    </lineage>
</organism>
<evidence type="ECO:0000313" key="3">
    <source>
        <dbReference type="Proteomes" id="UP000282170"/>
    </source>
</evidence>
<keyword evidence="3" id="KW-1185">Reference proteome</keyword>
<accession>A0A494ULP7</accession>
<name>A0A494ULP7_9ACTN</name>